<name>A0A1E5IIM5_ENDTX</name>
<dbReference type="SUPFAM" id="SSF89095">
    <property type="entry name" value="GatB/YqeY motif"/>
    <property type="match status" value="1"/>
</dbReference>
<dbReference type="EMBL" id="LNVX01000364">
    <property type="protein sequence ID" value="OEG70352.1"/>
    <property type="molecule type" value="Genomic_DNA"/>
</dbReference>
<dbReference type="InterPro" id="IPR019004">
    <property type="entry name" value="YqeY/Aim41"/>
</dbReference>
<comment type="caution">
    <text evidence="1">The sequence shown here is derived from an EMBL/GenBank/DDBJ whole genome shotgun (WGS) entry which is preliminary data.</text>
</comment>
<evidence type="ECO:0000313" key="2">
    <source>
        <dbReference type="Proteomes" id="UP000095237"/>
    </source>
</evidence>
<dbReference type="Gene3D" id="1.10.1510.10">
    <property type="entry name" value="Uncharacterised protein YqeY/AIM41 PF09424, N-terminal domain"/>
    <property type="match status" value="1"/>
</dbReference>
<dbReference type="Proteomes" id="UP000095237">
    <property type="component" value="Unassembled WGS sequence"/>
</dbReference>
<gene>
    <name evidence="1" type="ORF">ATZ36_01245</name>
</gene>
<dbReference type="InterPro" id="IPR003789">
    <property type="entry name" value="Asn/Gln_tRNA_amidoTrase-B-like"/>
</dbReference>
<evidence type="ECO:0000313" key="1">
    <source>
        <dbReference type="EMBL" id="OEG70352.1"/>
    </source>
</evidence>
<keyword evidence="2" id="KW-1185">Reference proteome</keyword>
<sequence>MINSGMIKKLKSDLTVYMKAKNMEKLNVIMGILKKINIRDMKNIKINDEEIIKVFRSEIKKRRESIESLKKHKTRFNRQRKRKNYSN</sequence>
<proteinExistence type="predicted"/>
<organism evidence="1 2">
    <name type="scientific">Endomicrobium trichonymphae</name>
    <dbReference type="NCBI Taxonomy" id="1408204"/>
    <lineage>
        <taxon>Bacteria</taxon>
        <taxon>Pseudomonadati</taxon>
        <taxon>Elusimicrobiota</taxon>
        <taxon>Endomicrobiia</taxon>
        <taxon>Endomicrobiales</taxon>
        <taxon>Endomicrobiaceae</taxon>
        <taxon>Candidatus Endomicrobiellum</taxon>
    </lineage>
</organism>
<dbReference type="GO" id="GO:0016884">
    <property type="term" value="F:carbon-nitrogen ligase activity, with glutamine as amido-N-donor"/>
    <property type="evidence" value="ECO:0007669"/>
    <property type="project" value="InterPro"/>
</dbReference>
<accession>A0A1E5IIM5</accession>
<dbReference type="InterPro" id="IPR042184">
    <property type="entry name" value="YqeY/Aim41_N"/>
</dbReference>
<reference evidence="1 2" key="1">
    <citation type="submission" date="2015-11" db="EMBL/GenBank/DDBJ databases">
        <title>Evidence for parallel genomic evolution in an endosymbiosis of termite gut flagellates.</title>
        <authorList>
            <person name="Zheng H."/>
        </authorList>
    </citation>
    <scope>NUCLEOTIDE SEQUENCE [LARGE SCALE GENOMIC DNA]</scope>
    <source>
        <strain evidence="1 2">CET450</strain>
    </source>
</reference>
<protein>
    <submittedName>
        <fullName evidence="1">Uncharacterized protein</fullName>
    </submittedName>
</protein>
<dbReference type="Pfam" id="PF09424">
    <property type="entry name" value="YqeY"/>
    <property type="match status" value="1"/>
</dbReference>
<dbReference type="AlphaFoldDB" id="A0A1E5IIM5"/>